<comment type="caution">
    <text evidence="2">The sequence shown here is derived from an EMBL/GenBank/DDBJ whole genome shotgun (WGS) entry which is preliminary data.</text>
</comment>
<feature type="compositionally biased region" description="Acidic residues" evidence="1">
    <location>
        <begin position="313"/>
        <end position="325"/>
    </location>
</feature>
<feature type="compositionally biased region" description="Low complexity" evidence="1">
    <location>
        <begin position="265"/>
        <end position="302"/>
    </location>
</feature>
<feature type="non-terminal residue" evidence="2">
    <location>
        <position position="1"/>
    </location>
</feature>
<feature type="compositionally biased region" description="Acidic residues" evidence="1">
    <location>
        <begin position="74"/>
        <end position="130"/>
    </location>
</feature>
<evidence type="ECO:0000256" key="1">
    <source>
        <dbReference type="SAM" id="MobiDB-lite"/>
    </source>
</evidence>
<feature type="compositionally biased region" description="Acidic residues" evidence="1">
    <location>
        <begin position="21"/>
        <end position="46"/>
    </location>
</feature>
<feature type="compositionally biased region" description="Polar residues" evidence="1">
    <location>
        <begin position="1"/>
        <end position="16"/>
    </location>
</feature>
<gene>
    <name evidence="2" type="ORF">CYMTET_36072</name>
</gene>
<feature type="compositionally biased region" description="Acidic residues" evidence="1">
    <location>
        <begin position="145"/>
        <end position="157"/>
    </location>
</feature>
<proteinExistence type="predicted"/>
<evidence type="ECO:0000313" key="3">
    <source>
        <dbReference type="Proteomes" id="UP001190700"/>
    </source>
</evidence>
<dbReference type="AlphaFoldDB" id="A0AAE0F7Y6"/>
<protein>
    <submittedName>
        <fullName evidence="2">Uncharacterized protein</fullName>
    </submittedName>
</protein>
<sequence>QQQQLLGKLWSTSGIGKTNWDDESEDEEEEEEEKEEEEEESSDDEAAIGLGTGVNLRGNEAQEIWRGETRLDDKEEEEEDDDDEANDDQEEEEDDDDEAEANDDQEEEEDDDDDDSDEDERDDGQEEDCDDNTKEEIKEEVAREVDEEEGEDEDADEHSDAGVARGWGEQKQGIAQALQSELCHGTSKLEPMWRSQRLPSRDRAAMQALEVLSGPGLGAQQRLLESPTKPVGSGGGARASLVPPLEAHSLKALSMEHSEDCYFSVAGSSTGRSGSSLGSMEESLVSDSSVAANQASMMASAQRGASKGGSGSWDEESTWQAEEGDLNGLPSTEDFYSIR</sequence>
<reference evidence="2 3" key="1">
    <citation type="journal article" date="2015" name="Genome Biol. Evol.">
        <title>Comparative Genomics of a Bacterivorous Green Alga Reveals Evolutionary Causalities and Consequences of Phago-Mixotrophic Mode of Nutrition.</title>
        <authorList>
            <person name="Burns J.A."/>
            <person name="Paasch A."/>
            <person name="Narechania A."/>
            <person name="Kim E."/>
        </authorList>
    </citation>
    <scope>NUCLEOTIDE SEQUENCE [LARGE SCALE GENOMIC DNA]</scope>
    <source>
        <strain evidence="2 3">PLY_AMNH</strain>
    </source>
</reference>
<feature type="compositionally biased region" description="Basic and acidic residues" evidence="1">
    <location>
        <begin position="131"/>
        <end position="144"/>
    </location>
</feature>
<name>A0AAE0F7Y6_9CHLO</name>
<accession>A0AAE0F7Y6</accession>
<dbReference type="EMBL" id="LGRX02023253">
    <property type="protein sequence ID" value="KAK3254715.1"/>
    <property type="molecule type" value="Genomic_DNA"/>
</dbReference>
<keyword evidence="3" id="KW-1185">Reference proteome</keyword>
<feature type="compositionally biased region" description="Basic and acidic residues" evidence="1">
    <location>
        <begin position="63"/>
        <end position="73"/>
    </location>
</feature>
<evidence type="ECO:0000313" key="2">
    <source>
        <dbReference type="EMBL" id="KAK3254715.1"/>
    </source>
</evidence>
<dbReference type="Proteomes" id="UP001190700">
    <property type="component" value="Unassembled WGS sequence"/>
</dbReference>
<feature type="region of interest" description="Disordered" evidence="1">
    <location>
        <begin position="265"/>
        <end position="339"/>
    </location>
</feature>
<feature type="region of interest" description="Disordered" evidence="1">
    <location>
        <begin position="1"/>
        <end position="175"/>
    </location>
</feature>
<organism evidence="2 3">
    <name type="scientific">Cymbomonas tetramitiformis</name>
    <dbReference type="NCBI Taxonomy" id="36881"/>
    <lineage>
        <taxon>Eukaryota</taxon>
        <taxon>Viridiplantae</taxon>
        <taxon>Chlorophyta</taxon>
        <taxon>Pyramimonadophyceae</taxon>
        <taxon>Pyramimonadales</taxon>
        <taxon>Pyramimonadaceae</taxon>
        <taxon>Cymbomonas</taxon>
    </lineage>
</organism>